<keyword evidence="1" id="KW-0472">Membrane</keyword>
<reference evidence="2" key="1">
    <citation type="submission" date="2024-06" db="EMBL/GenBank/DDBJ databases">
        <title>Draft genome sequence of Microbacterium sp. strain A8/3-1, isolated from Oxytropis tragacanthoides Fisch. ex DC. Root nodules in the Altai region of Russia.</title>
        <authorList>
            <person name="Sazanova A."/>
            <person name="Guro P."/>
            <person name="Kuznetsova I."/>
            <person name="Belimov A."/>
            <person name="Safronova V."/>
        </authorList>
    </citation>
    <scope>NUCLEOTIDE SEQUENCE</scope>
    <source>
        <strain evidence="2">A8/3-1</strain>
    </source>
</reference>
<keyword evidence="1" id="KW-0812">Transmembrane</keyword>
<dbReference type="InterPro" id="IPR025101">
    <property type="entry name" value="DUF4012"/>
</dbReference>
<dbReference type="Pfam" id="PF13196">
    <property type="entry name" value="DUF4012"/>
    <property type="match status" value="1"/>
</dbReference>
<sequence length="598" mass="62296">MTELRDRTRARESGRRQRRRRNLLIGLGVGFLILLALGLLAGKLLSSGLNAKDSMSAAMAQMDSVTAAVTAGDPAAADAALGVMETELTAASTEVDDAAWRTVDWLPVVGDNIDAVRAAASTGRSLIADLARPAMPLVLGGLKPVNGAFDVEALRQLATLVEEAGPAVAEHAQALAEVDRSKLLGPVEDGIAKLDGVMATVSPILEDGGGFLSVLPAALGADGPRDYLLMFQGNSEARSLGGNPAVFLQIHVEGGAISIAGYANSSDFHSDRPKPIIDLDPEAVAIYGDKIARWTPDVTMPADFPTSVAIVRAFWAESFGTQVDGVLSVDPVALSYILGATGPITLTSGDTLSAENAASLLLNEVYFRYEDPVAQNAFFADASGRVFTALTGGTGSPLALVGALQRAAGEGRILYLPGDAEEAALIDGTRVSGSMPVDNADGTVIGVFANDNTGSKKSYYLDMSIDLSSTRCEVPDAATYSGSVTLTSTLTVEEAARLPYYITGPYYAPTDISTYMVLYGPVGGQLEEVLVDGVPAPILGQGVHLGRPAVKVEVLNSPLSSHVVDFTFSSPDASATAPSVWHTPMTRETPVKVQDTCG</sequence>
<gene>
    <name evidence="2" type="ORF">ABS642_08670</name>
</gene>
<evidence type="ECO:0000256" key="1">
    <source>
        <dbReference type="SAM" id="Phobius"/>
    </source>
</evidence>
<dbReference type="EMBL" id="CP158357">
    <property type="protein sequence ID" value="XBX80146.1"/>
    <property type="molecule type" value="Genomic_DNA"/>
</dbReference>
<evidence type="ECO:0000313" key="2">
    <source>
        <dbReference type="EMBL" id="XBX80146.1"/>
    </source>
</evidence>
<dbReference type="RefSeq" id="WP_350353004.1">
    <property type="nucleotide sequence ID" value="NZ_CP158357.1"/>
</dbReference>
<protein>
    <submittedName>
        <fullName evidence="2">DUF4012 domain-containing protein</fullName>
    </submittedName>
</protein>
<organism evidence="2">
    <name type="scientific">Microbacterium sp. A8/3-1</name>
    <dbReference type="NCBI Taxonomy" id="3160749"/>
    <lineage>
        <taxon>Bacteria</taxon>
        <taxon>Bacillati</taxon>
        <taxon>Actinomycetota</taxon>
        <taxon>Actinomycetes</taxon>
        <taxon>Micrococcales</taxon>
        <taxon>Microbacteriaceae</taxon>
        <taxon>Microbacterium</taxon>
    </lineage>
</organism>
<dbReference type="AlphaFoldDB" id="A0AAU7W0G5"/>
<name>A0AAU7W0G5_9MICO</name>
<feature type="transmembrane region" description="Helical" evidence="1">
    <location>
        <begin position="21"/>
        <end position="42"/>
    </location>
</feature>
<keyword evidence="1" id="KW-1133">Transmembrane helix</keyword>
<proteinExistence type="predicted"/>
<accession>A0AAU7W0G5</accession>